<dbReference type="Proteomes" id="UP001206206">
    <property type="component" value="Unassembled WGS sequence"/>
</dbReference>
<accession>A0ABT1PIK8</accession>
<evidence type="ECO:0000313" key="3">
    <source>
        <dbReference type="Proteomes" id="UP001206206"/>
    </source>
</evidence>
<protein>
    <submittedName>
        <fullName evidence="2">Uncharacterized protein</fullName>
    </submittedName>
</protein>
<evidence type="ECO:0000313" key="2">
    <source>
        <dbReference type="EMBL" id="MCQ4045203.1"/>
    </source>
</evidence>
<feature type="transmembrane region" description="Helical" evidence="1">
    <location>
        <begin position="82"/>
        <end position="100"/>
    </location>
</feature>
<name>A0ABT1PIK8_9ACTN</name>
<keyword evidence="3" id="KW-1185">Reference proteome</keyword>
<dbReference type="EMBL" id="JANFNH010000038">
    <property type="protein sequence ID" value="MCQ4045203.1"/>
    <property type="molecule type" value="Genomic_DNA"/>
</dbReference>
<sequence length="103" mass="10905">MNTMRPRRAMDTPCAVLVGLLSVLVWAVLAYSAMMSTLSFGAPSEQDLAQQAQDAAEIAWTATAILGCGSALAALLRLWRTLTVHLVLFGTGTAVLWAAALSR</sequence>
<organism evidence="2 3">
    <name type="scientific">Streptantibioticus rubrisoli</name>
    <dbReference type="NCBI Taxonomy" id="1387313"/>
    <lineage>
        <taxon>Bacteria</taxon>
        <taxon>Bacillati</taxon>
        <taxon>Actinomycetota</taxon>
        <taxon>Actinomycetes</taxon>
        <taxon>Kitasatosporales</taxon>
        <taxon>Streptomycetaceae</taxon>
        <taxon>Streptantibioticus</taxon>
    </lineage>
</organism>
<evidence type="ECO:0000256" key="1">
    <source>
        <dbReference type="SAM" id="Phobius"/>
    </source>
</evidence>
<keyword evidence="1" id="KW-0472">Membrane</keyword>
<reference evidence="2 3" key="1">
    <citation type="submission" date="2022-06" db="EMBL/GenBank/DDBJ databases">
        <title>Draft genome sequence of type strain Streptomyces rubrisoli DSM 42083.</title>
        <authorList>
            <person name="Duangmal K."/>
            <person name="Klaysubun C."/>
        </authorList>
    </citation>
    <scope>NUCLEOTIDE SEQUENCE [LARGE SCALE GENOMIC DNA]</scope>
    <source>
        <strain evidence="2 3">DSM 42083</strain>
    </source>
</reference>
<comment type="caution">
    <text evidence="2">The sequence shown here is derived from an EMBL/GenBank/DDBJ whole genome shotgun (WGS) entry which is preliminary data.</text>
</comment>
<keyword evidence="1" id="KW-0812">Transmembrane</keyword>
<feature type="transmembrane region" description="Helical" evidence="1">
    <location>
        <begin position="57"/>
        <end position="75"/>
    </location>
</feature>
<gene>
    <name evidence="2" type="ORF">NON19_25010</name>
</gene>
<keyword evidence="1" id="KW-1133">Transmembrane helix</keyword>
<proteinExistence type="predicted"/>
<dbReference type="RefSeq" id="WP_255931328.1">
    <property type="nucleotide sequence ID" value="NZ_JANFNH010000038.1"/>
</dbReference>